<keyword evidence="3 7" id="KW-0808">Transferase</keyword>
<gene>
    <name evidence="7" type="ORF">ACFPLB_06230</name>
</gene>
<dbReference type="InterPro" id="IPR008166">
    <property type="entry name" value="Glyco_transf_92"/>
</dbReference>
<dbReference type="Pfam" id="PF01697">
    <property type="entry name" value="Glyco_transf_92"/>
    <property type="match status" value="1"/>
</dbReference>
<keyword evidence="8" id="KW-1185">Reference proteome</keyword>
<organism evidence="7 8">
    <name type="scientific">Aquamicrobium segne</name>
    <dbReference type="NCBI Taxonomy" id="469547"/>
    <lineage>
        <taxon>Bacteria</taxon>
        <taxon>Pseudomonadati</taxon>
        <taxon>Pseudomonadota</taxon>
        <taxon>Alphaproteobacteria</taxon>
        <taxon>Hyphomicrobiales</taxon>
        <taxon>Phyllobacteriaceae</taxon>
        <taxon>Aquamicrobium</taxon>
    </lineage>
</organism>
<sequence length="311" mass="35261">MLFFKKKPPFSKQLRITPPVPQANRHGVAVVTMLKDEETYIDEWLIFHQAAGIQHFIIYNDGSTDQTENIIKARLSPNELTLVPWAGRLVDLAAGTQLNSQVLAVAHAIHNFGSAFRWMAFIDVDEFLLPKHGNTIEEALEPVNGFPNVSLPWHMFGTGGHTKRPQGGVLRNYTMRAAKPIGTKKNITNFKCIFNPCAVSEVSVHHFETQQYGSKTCNDAGKVFARKERINPAFYSADNLQLNHYYTKSLEEFEAKIRKGPVSPGTHSMDEKRLQEVLEKRLRTALENIESDLVEDNQIVDFIDKNQIFNI</sequence>
<dbReference type="InterPro" id="IPR029044">
    <property type="entry name" value="Nucleotide-diphossugar_trans"/>
</dbReference>
<dbReference type="RefSeq" id="WP_378228510.1">
    <property type="nucleotide sequence ID" value="NZ_JBHSLL010000015.1"/>
</dbReference>
<comment type="caution">
    <text evidence="7">The sequence shown here is derived from an EMBL/GenBank/DDBJ whole genome shotgun (WGS) entry which is preliminary data.</text>
</comment>
<evidence type="ECO:0000256" key="3">
    <source>
        <dbReference type="ARBA" id="ARBA00022679"/>
    </source>
</evidence>
<dbReference type="Proteomes" id="UP001596016">
    <property type="component" value="Unassembled WGS sequence"/>
</dbReference>
<evidence type="ECO:0000256" key="4">
    <source>
        <dbReference type="ARBA" id="ARBA00022692"/>
    </source>
</evidence>
<dbReference type="SUPFAM" id="SSF53448">
    <property type="entry name" value="Nucleotide-diphospho-sugar transferases"/>
    <property type="match status" value="1"/>
</dbReference>
<keyword evidence="6" id="KW-0472">Membrane</keyword>
<evidence type="ECO:0000256" key="1">
    <source>
        <dbReference type="ARBA" id="ARBA00004167"/>
    </source>
</evidence>
<protein>
    <submittedName>
        <fullName evidence="7">Glycosyltransferase family 92 protein</fullName>
        <ecNumber evidence="7">2.4.-.-</ecNumber>
    </submittedName>
</protein>
<keyword evidence="2 7" id="KW-0328">Glycosyltransferase</keyword>
<dbReference type="EMBL" id="JBHSLL010000015">
    <property type="protein sequence ID" value="MFC5385566.1"/>
    <property type="molecule type" value="Genomic_DNA"/>
</dbReference>
<keyword evidence="5" id="KW-1133">Transmembrane helix</keyword>
<evidence type="ECO:0000256" key="6">
    <source>
        <dbReference type="ARBA" id="ARBA00023136"/>
    </source>
</evidence>
<comment type="subcellular location">
    <subcellularLocation>
        <location evidence="1">Membrane</location>
        <topology evidence="1">Single-pass membrane protein</topology>
    </subcellularLocation>
</comment>
<dbReference type="Gene3D" id="3.90.550.10">
    <property type="entry name" value="Spore Coat Polysaccharide Biosynthesis Protein SpsA, Chain A"/>
    <property type="match status" value="1"/>
</dbReference>
<dbReference type="PANTHER" id="PTHR21461">
    <property type="entry name" value="GLYCOSYLTRANSFERASE FAMILY 92 PROTEIN"/>
    <property type="match status" value="1"/>
</dbReference>
<evidence type="ECO:0000313" key="7">
    <source>
        <dbReference type="EMBL" id="MFC5385566.1"/>
    </source>
</evidence>
<proteinExistence type="predicted"/>
<keyword evidence="4" id="KW-0812">Transmembrane</keyword>
<dbReference type="EC" id="2.4.-.-" evidence="7"/>
<reference evidence="8" key="1">
    <citation type="journal article" date="2019" name="Int. J. Syst. Evol. Microbiol.">
        <title>The Global Catalogue of Microorganisms (GCM) 10K type strain sequencing project: providing services to taxonomists for standard genome sequencing and annotation.</title>
        <authorList>
            <consortium name="The Broad Institute Genomics Platform"/>
            <consortium name="The Broad Institute Genome Sequencing Center for Infectious Disease"/>
            <person name="Wu L."/>
            <person name="Ma J."/>
        </authorList>
    </citation>
    <scope>NUCLEOTIDE SEQUENCE [LARGE SCALE GENOMIC DNA]</scope>
    <source>
        <strain evidence="8">CGMCC 4.1415</strain>
    </source>
</reference>
<dbReference type="CDD" id="cd00761">
    <property type="entry name" value="Glyco_tranf_GTA_type"/>
    <property type="match status" value="1"/>
</dbReference>
<accession>A0ABW0GV73</accession>
<evidence type="ECO:0000256" key="2">
    <source>
        <dbReference type="ARBA" id="ARBA00022676"/>
    </source>
</evidence>
<evidence type="ECO:0000256" key="5">
    <source>
        <dbReference type="ARBA" id="ARBA00022989"/>
    </source>
</evidence>
<dbReference type="GO" id="GO:0016757">
    <property type="term" value="F:glycosyltransferase activity"/>
    <property type="evidence" value="ECO:0007669"/>
    <property type="project" value="UniProtKB-KW"/>
</dbReference>
<evidence type="ECO:0000313" key="8">
    <source>
        <dbReference type="Proteomes" id="UP001596016"/>
    </source>
</evidence>
<name>A0ABW0GV73_9HYPH</name>
<dbReference type="PANTHER" id="PTHR21461:SF69">
    <property type="entry name" value="GLYCOSYLTRANSFERASE FAMILY 92 PROTEIN"/>
    <property type="match status" value="1"/>
</dbReference>